<name>A0A0M4LDC9_9GAMM</name>
<dbReference type="Pfam" id="PF13279">
    <property type="entry name" value="4HBT_2"/>
    <property type="match status" value="1"/>
</dbReference>
<evidence type="ECO:0000313" key="3">
    <source>
        <dbReference type="EMBL" id="ALE01907.1"/>
    </source>
</evidence>
<dbReference type="InterPro" id="IPR050563">
    <property type="entry name" value="4-hydroxybenzoyl-CoA_TE"/>
</dbReference>
<proteinExistence type="inferred from homology"/>
<sequence length="152" mass="17471">MDKILKDFNFIIDIKVDWGDMDALQHVNNIEYFKYFQTARIAYFENINSGDLFAESRISTILGSTQCKFIYPLFYPDSISVGVRVESMADQYFTMKYEVKSHNHQRLVAIGDAKVVAFDYVNNVKTSIPDEVRNTIIGFEKTKVQILGKSSS</sequence>
<dbReference type="Gene3D" id="3.10.129.10">
    <property type="entry name" value="Hotdog Thioesterase"/>
    <property type="match status" value="1"/>
</dbReference>
<dbReference type="EMBL" id="CP006911">
    <property type="protein sequence ID" value="ALE01907.1"/>
    <property type="molecule type" value="Genomic_DNA"/>
</dbReference>
<keyword evidence="2" id="KW-0378">Hydrolase</keyword>
<dbReference type="PANTHER" id="PTHR31793">
    <property type="entry name" value="4-HYDROXYBENZOYL-COA THIOESTERASE FAMILY MEMBER"/>
    <property type="match status" value="1"/>
</dbReference>
<evidence type="ECO:0000256" key="1">
    <source>
        <dbReference type="ARBA" id="ARBA00005953"/>
    </source>
</evidence>
<gene>
    <name evidence="3" type="ORF">W908_04615</name>
</gene>
<comment type="similarity">
    <text evidence="1">Belongs to the 4-hydroxybenzoyl-CoA thioesterase family.</text>
</comment>
<dbReference type="PATRIC" id="fig|1125411.7.peg.905"/>
<evidence type="ECO:0000313" key="4">
    <source>
        <dbReference type="Proteomes" id="UP000068905"/>
    </source>
</evidence>
<keyword evidence="4" id="KW-1185">Reference proteome</keyword>
<dbReference type="KEGG" id="tsn:W908_04615"/>
<dbReference type="CDD" id="cd00586">
    <property type="entry name" value="4HBT"/>
    <property type="match status" value="1"/>
</dbReference>
<dbReference type="Proteomes" id="UP000068905">
    <property type="component" value="Chromosome"/>
</dbReference>
<organism evidence="3 4">
    <name type="scientific">Candidatus Pseudothioglobus singularis PS1</name>
    <dbReference type="NCBI Taxonomy" id="1125411"/>
    <lineage>
        <taxon>Bacteria</taxon>
        <taxon>Pseudomonadati</taxon>
        <taxon>Pseudomonadota</taxon>
        <taxon>Gammaproteobacteria</taxon>
        <taxon>Candidatus Pseudothioglobaceae</taxon>
        <taxon>Candidatus Pseudothioglobus</taxon>
    </lineage>
</organism>
<dbReference type="PANTHER" id="PTHR31793:SF27">
    <property type="entry name" value="NOVEL THIOESTERASE SUPERFAMILY DOMAIN AND SAPOSIN A-TYPE DOMAIN CONTAINING PROTEIN (0610012H03RIK)"/>
    <property type="match status" value="1"/>
</dbReference>
<evidence type="ECO:0000256" key="2">
    <source>
        <dbReference type="ARBA" id="ARBA00022801"/>
    </source>
</evidence>
<reference evidence="3 4" key="1">
    <citation type="journal article" date="2015" name="Genome Announc.">
        <title>Genome Sequence of 'Candidatus Thioglobus singularis' Strain PS1, a Mixotroph from the SUP05 Clade of Marine Gammaproteobacteria.</title>
        <authorList>
            <person name="Marshall K.T."/>
            <person name="Morris R.M."/>
        </authorList>
    </citation>
    <scope>NUCLEOTIDE SEQUENCE [LARGE SCALE GENOMIC DNA]</scope>
    <source>
        <strain evidence="3 4">PS1</strain>
    </source>
</reference>
<dbReference type="GO" id="GO:0047617">
    <property type="term" value="F:fatty acyl-CoA hydrolase activity"/>
    <property type="evidence" value="ECO:0007669"/>
    <property type="project" value="TreeGrafter"/>
</dbReference>
<dbReference type="InterPro" id="IPR029069">
    <property type="entry name" value="HotDog_dom_sf"/>
</dbReference>
<accession>A0A0M4LDC9</accession>
<dbReference type="SUPFAM" id="SSF54637">
    <property type="entry name" value="Thioesterase/thiol ester dehydrase-isomerase"/>
    <property type="match status" value="1"/>
</dbReference>
<dbReference type="AlphaFoldDB" id="A0A0M4LDC9"/>
<protein>
    <submittedName>
        <fullName evidence="3">Thioesterase</fullName>
    </submittedName>
</protein>
<dbReference type="STRING" id="1125411.W908_04615"/>
<dbReference type="OrthoDB" id="9799036at2"/>
<dbReference type="RefSeq" id="WP_053820115.1">
    <property type="nucleotide sequence ID" value="NZ_CP006911.1"/>
</dbReference>